<dbReference type="PANTHER" id="PTHR10291:SF0">
    <property type="entry name" value="DEHYDRODOLICHYL DIPHOSPHATE SYNTHASE 2"/>
    <property type="match status" value="1"/>
</dbReference>
<keyword evidence="2" id="KW-0808">Transferase</keyword>
<proteinExistence type="inferred from homology"/>
<name>A0A381PHP3_9ZZZZ</name>
<evidence type="ECO:0000256" key="2">
    <source>
        <dbReference type="ARBA" id="ARBA00022679"/>
    </source>
</evidence>
<comment type="cofactor">
    <cofactor evidence="1">
        <name>Mg(2+)</name>
        <dbReference type="ChEBI" id="CHEBI:18420"/>
    </cofactor>
</comment>
<dbReference type="GO" id="GO:0000287">
    <property type="term" value="F:magnesium ion binding"/>
    <property type="evidence" value="ECO:0007669"/>
    <property type="project" value="TreeGrafter"/>
</dbReference>
<dbReference type="SUPFAM" id="SSF64005">
    <property type="entry name" value="Undecaprenyl diphosphate synthase"/>
    <property type="match status" value="1"/>
</dbReference>
<dbReference type="Gene3D" id="3.40.1180.10">
    <property type="entry name" value="Decaprenyl diphosphate synthase-like"/>
    <property type="match status" value="1"/>
</dbReference>
<dbReference type="PANTHER" id="PTHR10291">
    <property type="entry name" value="DEHYDRODOLICHYL DIPHOSPHATE SYNTHASE FAMILY MEMBER"/>
    <property type="match status" value="1"/>
</dbReference>
<dbReference type="Pfam" id="PF01255">
    <property type="entry name" value="Prenyltransf"/>
    <property type="match status" value="1"/>
</dbReference>
<dbReference type="GO" id="GO:0008834">
    <property type="term" value="F:ditrans,polycis-undecaprenyl-diphosphate synthase [(2E,6E)-farnesyl-diphosphate specific] activity"/>
    <property type="evidence" value="ECO:0007669"/>
    <property type="project" value="TreeGrafter"/>
</dbReference>
<dbReference type="GO" id="GO:0005829">
    <property type="term" value="C:cytosol"/>
    <property type="evidence" value="ECO:0007669"/>
    <property type="project" value="TreeGrafter"/>
</dbReference>
<dbReference type="InterPro" id="IPR001441">
    <property type="entry name" value="UPP_synth-like"/>
</dbReference>
<accession>A0A381PHP3</accession>
<dbReference type="EMBL" id="UINC01000987">
    <property type="protein sequence ID" value="SUZ66541.1"/>
    <property type="molecule type" value="Genomic_DNA"/>
</dbReference>
<dbReference type="HAMAP" id="MF_01139">
    <property type="entry name" value="ISPT"/>
    <property type="match status" value="1"/>
</dbReference>
<dbReference type="InterPro" id="IPR036424">
    <property type="entry name" value="UPP_synth-like_sf"/>
</dbReference>
<organism evidence="3">
    <name type="scientific">marine metagenome</name>
    <dbReference type="NCBI Taxonomy" id="408172"/>
    <lineage>
        <taxon>unclassified sequences</taxon>
        <taxon>metagenomes</taxon>
        <taxon>ecological metagenomes</taxon>
    </lineage>
</organism>
<dbReference type="InterPro" id="IPR018520">
    <property type="entry name" value="UPP_synth-like_CS"/>
</dbReference>
<evidence type="ECO:0000256" key="1">
    <source>
        <dbReference type="ARBA" id="ARBA00001946"/>
    </source>
</evidence>
<dbReference type="CDD" id="cd00475">
    <property type="entry name" value="Cis_IPPS"/>
    <property type="match status" value="1"/>
</dbReference>
<evidence type="ECO:0000313" key="3">
    <source>
        <dbReference type="EMBL" id="SUZ66541.1"/>
    </source>
</evidence>
<sequence length="245" mass="27573">MQGQDLCEVPYHVAIVMDGNGRWALQRKQPRIFGHKKGVEALRHIIECCGKHGVSILTLFAFSSENWRRPPAEVSGLKQLLFSSLMAEADSLVSNGVRLRVIGDLGPFGPDVLDLVQRTERETASNHKLELVIAVNYGGRWDIVSACRRLAMKVAEGKLSSDAIDERSIAEALSTSTLPDPDLCIRTGGEYRISNFLLWQLAYTELYFSEVLWPEFSEGDFIKALNWYATRQRRFGNTQEQVRAS</sequence>
<dbReference type="AlphaFoldDB" id="A0A381PHP3"/>
<evidence type="ECO:0008006" key="4">
    <source>
        <dbReference type="Google" id="ProtNLM"/>
    </source>
</evidence>
<dbReference type="FunFam" id="3.40.1180.10:FF:000001">
    <property type="entry name" value="(2E,6E)-farnesyl-diphosphate-specific ditrans,polycis-undecaprenyl-diphosphate synthase"/>
    <property type="match status" value="1"/>
</dbReference>
<gene>
    <name evidence="3" type="ORF">METZ01_LOCUS19395</name>
</gene>
<reference evidence="3" key="1">
    <citation type="submission" date="2018-05" db="EMBL/GenBank/DDBJ databases">
        <authorList>
            <person name="Lanie J.A."/>
            <person name="Ng W.-L."/>
            <person name="Kazmierczak K.M."/>
            <person name="Andrzejewski T.M."/>
            <person name="Davidsen T.M."/>
            <person name="Wayne K.J."/>
            <person name="Tettelin H."/>
            <person name="Glass J.I."/>
            <person name="Rusch D."/>
            <person name="Podicherti R."/>
            <person name="Tsui H.-C.T."/>
            <person name="Winkler M.E."/>
        </authorList>
    </citation>
    <scope>NUCLEOTIDE SEQUENCE</scope>
</reference>
<dbReference type="NCBIfam" id="TIGR00055">
    <property type="entry name" value="uppS"/>
    <property type="match status" value="1"/>
</dbReference>
<dbReference type="GO" id="GO:0016094">
    <property type="term" value="P:polyprenol biosynthetic process"/>
    <property type="evidence" value="ECO:0007669"/>
    <property type="project" value="TreeGrafter"/>
</dbReference>
<protein>
    <recommendedName>
        <fullName evidence="4">Undecaprenyl diphosphate synthase</fullName>
    </recommendedName>
</protein>
<dbReference type="PROSITE" id="PS01066">
    <property type="entry name" value="UPP_SYNTHASE"/>
    <property type="match status" value="1"/>
</dbReference>